<keyword evidence="3 6" id="KW-0808">Transferase</keyword>
<feature type="binding site" evidence="6">
    <location>
        <position position="390"/>
    </location>
    <ligand>
        <name>alpha-maltose 1-phosphate</name>
        <dbReference type="ChEBI" id="CHEBI:63576"/>
    </ligand>
</feature>
<proteinExistence type="inferred from homology"/>
<name>A0ABM5QNA6_9CORY</name>
<dbReference type="InterPro" id="IPR026585">
    <property type="entry name" value="GlgE"/>
</dbReference>
<feature type="domain" description="Glycosyl hydrolase family 13 catalytic" evidence="7">
    <location>
        <begin position="203"/>
        <end position="544"/>
    </location>
</feature>
<keyword evidence="9" id="KW-1185">Reference proteome</keyword>
<dbReference type="EC" id="2.4.99.16" evidence="6"/>
<evidence type="ECO:0000256" key="2">
    <source>
        <dbReference type="ARBA" id="ARBA00022676"/>
    </source>
</evidence>
<dbReference type="InterPro" id="IPR017853">
    <property type="entry name" value="GH"/>
</dbReference>
<dbReference type="Gene3D" id="2.60.40.1180">
    <property type="entry name" value="Golgi alpha-mannosidase II"/>
    <property type="match status" value="1"/>
</dbReference>
<evidence type="ECO:0000313" key="9">
    <source>
        <dbReference type="Proteomes" id="UP000028504"/>
    </source>
</evidence>
<feature type="binding site" evidence="6">
    <location>
        <position position="259"/>
    </location>
    <ligand>
        <name>alpha-maltose 1-phosphate</name>
        <dbReference type="ChEBI" id="CHEBI:63576"/>
    </ligand>
</feature>
<dbReference type="Gene3D" id="2.60.40.10">
    <property type="entry name" value="Immunoglobulins"/>
    <property type="match status" value="1"/>
</dbReference>
<dbReference type="InterPro" id="IPR049171">
    <property type="entry name" value="GLGE_C"/>
</dbReference>
<dbReference type="SMART" id="SM00642">
    <property type="entry name" value="Aamy"/>
    <property type="match status" value="1"/>
</dbReference>
<evidence type="ECO:0000256" key="1">
    <source>
        <dbReference type="ARBA" id="ARBA00011738"/>
    </source>
</evidence>
<keyword evidence="4 6" id="KW-0119">Carbohydrate metabolism</keyword>
<evidence type="ECO:0000256" key="5">
    <source>
        <dbReference type="ARBA" id="ARBA00048735"/>
    </source>
</evidence>
<accession>A0ABM5QNA6</accession>
<dbReference type="EMBL" id="CP008944">
    <property type="protein sequence ID" value="AIG64284.1"/>
    <property type="molecule type" value="Genomic_DNA"/>
</dbReference>
<dbReference type="InterPro" id="IPR013783">
    <property type="entry name" value="Ig-like_fold"/>
</dbReference>
<protein>
    <recommendedName>
        <fullName evidence="6">Alpha-1,4-glucan:maltose-1-phosphate maltosyltransferase</fullName>
        <shortName evidence="6">GMPMT</shortName>
        <ecNumber evidence="6">2.4.99.16</ecNumber>
    </recommendedName>
    <alternativeName>
        <fullName evidence="6">(1-&gt;4)-alpha-D-glucan:maltose-1-phosphate alpha-D-maltosyltransferase</fullName>
    </alternativeName>
</protein>
<dbReference type="InterPro" id="IPR013780">
    <property type="entry name" value="Glyco_hydro_b"/>
</dbReference>
<dbReference type="Pfam" id="PF11896">
    <property type="entry name" value="GlgE_dom_N_S"/>
    <property type="match status" value="1"/>
</dbReference>
<feature type="active site" description="Nucleophile" evidence="6">
    <location>
        <position position="389"/>
    </location>
</feature>
<reference evidence="8 9" key="1">
    <citation type="submission" date="2014-07" db="EMBL/GenBank/DDBJ databases">
        <title>Complete genome sequence of Corynebacterium atypicum DSM 44849: identifiction of the mycolic acid biosynthesis genes.</title>
        <authorList>
            <person name="Tippelt A."/>
            <person name="Mollmann S."/>
            <person name="Albersmeier A."/>
            <person name="Jaenicke S."/>
            <person name="Ruckert C."/>
            <person name="Tauch A."/>
        </authorList>
    </citation>
    <scope>NUCLEOTIDE SEQUENCE [LARGE SCALE GENOMIC DNA]</scope>
    <source>
        <strain evidence="8 9">R2070</strain>
    </source>
</reference>
<comment type="catalytic activity">
    <reaction evidence="5 6">
        <text>alpha-maltose 1-phosphate + [(1-&gt;4)-alpha-D-glucosyl](n) = [(1-&gt;4)-alpha-D-glucosyl](n+2) + phosphate</text>
        <dbReference type="Rhea" id="RHEA:42692"/>
        <dbReference type="Rhea" id="RHEA-COMP:9584"/>
        <dbReference type="Rhea" id="RHEA-COMP:10183"/>
        <dbReference type="ChEBI" id="CHEBI:15444"/>
        <dbReference type="ChEBI" id="CHEBI:43474"/>
        <dbReference type="ChEBI" id="CHEBI:63576"/>
        <dbReference type="EC" id="2.4.99.16"/>
    </reaction>
</comment>
<dbReference type="HAMAP" id="MF_02124">
    <property type="entry name" value="GlgE"/>
    <property type="match status" value="1"/>
</dbReference>
<gene>
    <name evidence="6" type="primary">glgE</name>
    <name evidence="8" type="ORF">CATYP_06320</name>
</gene>
<dbReference type="RefSeq" id="WP_038605803.1">
    <property type="nucleotide sequence ID" value="NZ_CP008944.1"/>
</dbReference>
<evidence type="ECO:0000313" key="8">
    <source>
        <dbReference type="EMBL" id="AIG64284.1"/>
    </source>
</evidence>
<evidence type="ECO:0000256" key="4">
    <source>
        <dbReference type="ARBA" id="ARBA00023277"/>
    </source>
</evidence>
<evidence type="ECO:0000256" key="3">
    <source>
        <dbReference type="ARBA" id="ARBA00022679"/>
    </source>
</evidence>
<feature type="binding site" evidence="6">
    <location>
        <begin position="528"/>
        <end position="529"/>
    </location>
    <ligand>
        <name>alpha-maltose 1-phosphate</name>
        <dbReference type="ChEBI" id="CHEBI:63576"/>
    </ligand>
</feature>
<feature type="binding site" evidence="6">
    <location>
        <position position="354"/>
    </location>
    <ligand>
        <name>alpha-maltose 1-phosphate</name>
        <dbReference type="ChEBI" id="CHEBI:63576"/>
    </ligand>
</feature>
<feature type="active site" description="Proton donor" evidence="6">
    <location>
        <position position="418"/>
    </location>
</feature>
<keyword evidence="2 6" id="KW-0328">Glycosyltransferase</keyword>
<comment type="subunit">
    <text evidence="1 6">Homodimer.</text>
</comment>
<dbReference type="Pfam" id="PF21702">
    <property type="entry name" value="GLGE_C"/>
    <property type="match status" value="1"/>
</dbReference>
<dbReference type="PANTHER" id="PTHR47786">
    <property type="entry name" value="ALPHA-1,4-GLUCAN:MALTOSE-1-PHOSPHATE MALTOSYLTRANSFERASE"/>
    <property type="match status" value="1"/>
</dbReference>
<dbReference type="InterPro" id="IPR006047">
    <property type="entry name" value="GH13_cat_dom"/>
</dbReference>
<dbReference type="Proteomes" id="UP000028504">
    <property type="component" value="Chromosome"/>
</dbReference>
<organism evidence="8 9">
    <name type="scientific">Corynebacterium atypicum</name>
    <dbReference type="NCBI Taxonomy" id="191610"/>
    <lineage>
        <taxon>Bacteria</taxon>
        <taxon>Bacillati</taxon>
        <taxon>Actinomycetota</taxon>
        <taxon>Actinomycetes</taxon>
        <taxon>Mycobacteriales</taxon>
        <taxon>Corynebacteriaceae</taxon>
        <taxon>Corynebacterium</taxon>
    </lineage>
</organism>
<dbReference type="InterPro" id="IPR021828">
    <property type="entry name" value="GlgE_dom_N/S"/>
</dbReference>
<comment type="similarity">
    <text evidence="6">Belongs to the glycosyl hydrolase 13 family. GlgE subfamily.</text>
</comment>
<sequence length="678" mass="75214">MHAPLDPVPRIGIDDVRPTISLGALPAKAVVGEMVPVYALVWREGHDCVNATLQVTGPDGVTTAYPMEAEELNPDKHHGVFVPDQEGDWTFSIEAWSDPIATWRNAVTKKMGAGQGAEELDNDLHHGAELFERAAAAAGDHAATNRFKAAADALAAEGHPYDRSLIALDDQTARLLAQEPLRELVVSTQPRRVHVMRKKALFSSWYELFPRSTGGWDDTGKPVHGTFQTTAEALPRVREMGFDTVYFPPIHPIGEINRKGSNNTLTPGPDDVGSPWAIGSKDGGHDATHPRLGTIEDFEALVARAEELGLEVAIDLALQAAPDHPWAESHPEFFTVLPDGTIAYAENPPKKYQDIYPLNFDNAPQAIYHEILRVVEFWIGHGVHTFRVDNPHTKPANFWHWLISTVHEDHPEVIFLAEAFTRPTRLFGLAKAGFTQSYTYFTWKTTKVELTEFIEQTLAEADISRPNMFVNTPDILHESLQYGGRAAFAIRAALAATISPLWGMYSGFELYEHQAVAPGSEEYLNSEKYELRPRDFAGALASGDSLEPFIALLNWIRGEHPALQQLRTLHLHEVDNDQIIAFSKVDPVTGDAVLAVINLDPRNAQEATLTIDRQAVGLDESGEFPVYDMVTGSHWTWSDRAFVRLSPQSDVAHIVALPEVPAERRARLAYRSIDDYRA</sequence>
<dbReference type="Gene3D" id="1.20.58.80">
    <property type="entry name" value="Phosphotransferase system, lactose/cellobiose-type IIA subunit"/>
    <property type="match status" value="1"/>
</dbReference>
<evidence type="ECO:0000259" key="7">
    <source>
        <dbReference type="SMART" id="SM00642"/>
    </source>
</evidence>
<evidence type="ECO:0000256" key="6">
    <source>
        <dbReference type="HAMAP-Rule" id="MF_02124"/>
    </source>
</evidence>
<dbReference type="Gene3D" id="3.20.20.80">
    <property type="entry name" value="Glycosidases"/>
    <property type="match status" value="1"/>
</dbReference>
<feature type="binding site" evidence="6">
    <location>
        <position position="319"/>
    </location>
    <ligand>
        <name>alpha-maltose 1-phosphate</name>
        <dbReference type="ChEBI" id="CHEBI:63576"/>
    </ligand>
</feature>
<dbReference type="SUPFAM" id="SSF51445">
    <property type="entry name" value="(Trans)glycosidases"/>
    <property type="match status" value="1"/>
</dbReference>
<dbReference type="PANTHER" id="PTHR47786:SF2">
    <property type="entry name" value="GLYCOSYL HYDROLASE FAMILY 13 CATALYTIC DOMAIN-CONTAINING PROTEIN"/>
    <property type="match status" value="1"/>
</dbReference>
<comment type="function">
    <text evidence="6">Maltosyltransferase that uses maltose 1-phosphate (M1P) as the sugar donor to elongate linear or branched alpha-(1-&gt;4)-glucans. Is involved in a branched alpha-glucan biosynthetic pathway from trehalose, together with TreS, Mak and GlgB.</text>
</comment>
<feature type="site" description="Transition state stabilizer" evidence="6">
    <location>
        <position position="474"/>
    </location>
</feature>